<evidence type="ECO:0000313" key="3">
    <source>
        <dbReference type="Proteomes" id="UP000826234"/>
    </source>
</evidence>
<protein>
    <recommendedName>
        <fullName evidence="4">Armadillo repeat-containing protein 6</fullName>
    </recommendedName>
</protein>
<evidence type="ECO:0008006" key="4">
    <source>
        <dbReference type="Google" id="ProtNLM"/>
    </source>
</evidence>
<keyword evidence="1" id="KW-0677">Repeat</keyword>
<accession>A0ABQ7T7R2</accession>
<dbReference type="EMBL" id="JAIPUX010000953">
    <property type="protein sequence ID" value="KAH0625767.1"/>
    <property type="molecule type" value="Genomic_DNA"/>
</dbReference>
<proteinExistence type="predicted"/>
<dbReference type="PANTHER" id="PTHR22895">
    <property type="entry name" value="ARMADILLO REPEAT-CONTAINING PROTEIN 6"/>
    <property type="match status" value="1"/>
</dbReference>
<dbReference type="SMART" id="SM00185">
    <property type="entry name" value="ARM"/>
    <property type="match status" value="3"/>
</dbReference>
<reference evidence="2 3" key="1">
    <citation type="journal article" date="2022" name="Gigascience">
        <title>A chromosome-level genome assembly and annotation of the desert horned lizard, Phrynosoma platyrhinos, provides insight into chromosomal rearrangements among reptiles.</title>
        <authorList>
            <person name="Koochekian N."/>
            <person name="Ascanio A."/>
            <person name="Farleigh K."/>
            <person name="Card D.C."/>
            <person name="Schield D.R."/>
            <person name="Castoe T.A."/>
            <person name="Jezkova T."/>
        </authorList>
    </citation>
    <scope>NUCLEOTIDE SEQUENCE [LARGE SCALE GENOMIC DNA]</scope>
    <source>
        <strain evidence="2">NK-2021</strain>
    </source>
</reference>
<evidence type="ECO:0000313" key="2">
    <source>
        <dbReference type="EMBL" id="KAH0625767.1"/>
    </source>
</evidence>
<dbReference type="InterPro" id="IPR000225">
    <property type="entry name" value="Armadillo"/>
</dbReference>
<name>A0ABQ7T7R2_PHRPL</name>
<dbReference type="SUPFAM" id="SSF48371">
    <property type="entry name" value="ARM repeat"/>
    <property type="match status" value="1"/>
</dbReference>
<dbReference type="InterPro" id="IPR016024">
    <property type="entry name" value="ARM-type_fold"/>
</dbReference>
<dbReference type="InterPro" id="IPR011989">
    <property type="entry name" value="ARM-like"/>
</dbReference>
<gene>
    <name evidence="2" type="ORF">JD844_033998</name>
</gene>
<comment type="caution">
    <text evidence="2">The sequence shown here is derived from an EMBL/GenBank/DDBJ whole genome shotgun (WGS) entry which is preliminary data.</text>
</comment>
<dbReference type="PANTHER" id="PTHR22895:SF0">
    <property type="entry name" value="ARMADILLO REPEAT-CONTAINING PROTEIN 6"/>
    <property type="match status" value="1"/>
</dbReference>
<keyword evidence="3" id="KW-1185">Reference proteome</keyword>
<dbReference type="Proteomes" id="UP000826234">
    <property type="component" value="Unassembled WGS sequence"/>
</dbReference>
<sequence>MRSENATPAFPRLAYFARRMRRKETFLTSTFPSDCRYETRQNQVKMAAKRITQETFDEVVLENMVEFGMDPEEAVTEATLDCLQKAVIDADLGKVDELLVSFAKQCRQELAVRYLAGQKGAYPAVLAACRLAFEDRSSLLKALHALSVLLDGQPDLFDASGQELVLRVLQESHNDADLTLAGVRCIRHACLKHEQNRQDLVKSGILSLLTGAIVQHGDRADVVREACSGLRIMTFDDDIRVPFGHAHDHAKMIVVEHNGLGILIEAAKVCATLARLSVRNEFCQDIVDLGGLNFIDLVKQVLSAIRAIAGNDDVKDAIVNAGGTDLIVLAMSRHLGSPQSCAALCMLALRKPENCRVIMEGGGALAALQAMKTHPREVSVQKQACMLIRNLVAHTQDFSQPILEMGAENLITEARAAHRDCDDVAKAALRDLGCKVELRELWTGQKGGLAH</sequence>
<evidence type="ECO:0000256" key="1">
    <source>
        <dbReference type="ARBA" id="ARBA00022737"/>
    </source>
</evidence>
<dbReference type="Gene3D" id="1.25.10.10">
    <property type="entry name" value="Leucine-rich Repeat Variant"/>
    <property type="match status" value="2"/>
</dbReference>
<organism evidence="2 3">
    <name type="scientific">Phrynosoma platyrhinos</name>
    <name type="common">Desert horned lizard</name>
    <dbReference type="NCBI Taxonomy" id="52577"/>
    <lineage>
        <taxon>Eukaryota</taxon>
        <taxon>Metazoa</taxon>
        <taxon>Chordata</taxon>
        <taxon>Craniata</taxon>
        <taxon>Vertebrata</taxon>
        <taxon>Euteleostomi</taxon>
        <taxon>Lepidosauria</taxon>
        <taxon>Squamata</taxon>
        <taxon>Bifurcata</taxon>
        <taxon>Unidentata</taxon>
        <taxon>Episquamata</taxon>
        <taxon>Toxicofera</taxon>
        <taxon>Iguania</taxon>
        <taxon>Phrynosomatidae</taxon>
        <taxon>Phrynosomatinae</taxon>
        <taxon>Phrynosoma</taxon>
    </lineage>
</organism>